<sequence>MDIVENKRLVLETGYKSFKEGDLFISVFIFYVNYFNAVFSFDSTDGTHIRSITLPTDFKDAAKTALMKRSNIFRWKASPYRISVENQGLEAKRFRVVSNISFIKEYCPIEREYGLRDSQ</sequence>
<dbReference type="EMBL" id="OX597816">
    <property type="protein sequence ID" value="CAI9718950.1"/>
    <property type="molecule type" value="Genomic_DNA"/>
</dbReference>
<reference evidence="1" key="1">
    <citation type="submission" date="2023-08" db="EMBL/GenBank/DDBJ databases">
        <authorList>
            <person name="Alioto T."/>
            <person name="Alioto T."/>
            <person name="Gomez Garrido J."/>
        </authorList>
    </citation>
    <scope>NUCLEOTIDE SEQUENCE</scope>
</reference>
<evidence type="ECO:0000313" key="1">
    <source>
        <dbReference type="EMBL" id="CAI9718950.1"/>
    </source>
</evidence>
<name>A0AA36AMI6_OCTVU</name>
<organism evidence="1 2">
    <name type="scientific">Octopus vulgaris</name>
    <name type="common">Common octopus</name>
    <dbReference type="NCBI Taxonomy" id="6645"/>
    <lineage>
        <taxon>Eukaryota</taxon>
        <taxon>Metazoa</taxon>
        <taxon>Spiralia</taxon>
        <taxon>Lophotrochozoa</taxon>
        <taxon>Mollusca</taxon>
        <taxon>Cephalopoda</taxon>
        <taxon>Coleoidea</taxon>
        <taxon>Octopodiformes</taxon>
        <taxon>Octopoda</taxon>
        <taxon>Incirrata</taxon>
        <taxon>Octopodidae</taxon>
        <taxon>Octopus</taxon>
    </lineage>
</organism>
<accession>A0AA36AMI6</accession>
<dbReference type="Proteomes" id="UP001162480">
    <property type="component" value="Chromosome 3"/>
</dbReference>
<evidence type="ECO:0000313" key="2">
    <source>
        <dbReference type="Proteomes" id="UP001162480"/>
    </source>
</evidence>
<dbReference type="AlphaFoldDB" id="A0AA36AMI6"/>
<gene>
    <name evidence="1" type="ORF">OCTVUL_1B000463</name>
</gene>
<protein>
    <submittedName>
        <fullName evidence="1">Uncharacterized protein</fullName>
    </submittedName>
</protein>
<proteinExistence type="predicted"/>
<keyword evidence="2" id="KW-1185">Reference proteome</keyword>